<evidence type="ECO:0000313" key="2">
    <source>
        <dbReference type="EMBL" id="KAL2714005.1"/>
    </source>
</evidence>
<protein>
    <submittedName>
        <fullName evidence="2">Uncharacterized protein</fullName>
    </submittedName>
</protein>
<gene>
    <name evidence="2" type="ORF">V1478_016562</name>
</gene>
<evidence type="ECO:0000256" key="1">
    <source>
        <dbReference type="SAM" id="MobiDB-lite"/>
    </source>
</evidence>
<organism evidence="2 3">
    <name type="scientific">Vespula squamosa</name>
    <name type="common">Southern yellow jacket</name>
    <name type="synonym">Wasp</name>
    <dbReference type="NCBI Taxonomy" id="30214"/>
    <lineage>
        <taxon>Eukaryota</taxon>
        <taxon>Metazoa</taxon>
        <taxon>Ecdysozoa</taxon>
        <taxon>Arthropoda</taxon>
        <taxon>Hexapoda</taxon>
        <taxon>Insecta</taxon>
        <taxon>Pterygota</taxon>
        <taxon>Neoptera</taxon>
        <taxon>Endopterygota</taxon>
        <taxon>Hymenoptera</taxon>
        <taxon>Apocrita</taxon>
        <taxon>Aculeata</taxon>
        <taxon>Vespoidea</taxon>
        <taxon>Vespidae</taxon>
        <taxon>Vespinae</taxon>
        <taxon>Vespula</taxon>
    </lineage>
</organism>
<dbReference type="Proteomes" id="UP001607302">
    <property type="component" value="Unassembled WGS sequence"/>
</dbReference>
<keyword evidence="3" id="KW-1185">Reference proteome</keyword>
<comment type="caution">
    <text evidence="2">The sequence shown here is derived from an EMBL/GenBank/DDBJ whole genome shotgun (WGS) entry which is preliminary data.</text>
</comment>
<sequence>MAIVKTTESALNKSAYRAETRSPRCPVGPQMQQPPSGGTWVGITCDICDLSLDYVTQVLPGEWLHTLMYFQNQFFLTN</sequence>
<evidence type="ECO:0000313" key="3">
    <source>
        <dbReference type="Proteomes" id="UP001607302"/>
    </source>
</evidence>
<name>A0ABD2A2T1_VESSQ</name>
<dbReference type="AlphaFoldDB" id="A0ABD2A2T1"/>
<reference evidence="2 3" key="1">
    <citation type="journal article" date="2024" name="Ann. Entomol. Soc. Am.">
        <title>Genomic analyses of the southern and eastern yellowjacket wasps (Hymenoptera: Vespidae) reveal evolutionary signatures of social life.</title>
        <authorList>
            <person name="Catto M.A."/>
            <person name="Caine P.B."/>
            <person name="Orr S.E."/>
            <person name="Hunt B.G."/>
            <person name="Goodisman M.A.D."/>
        </authorList>
    </citation>
    <scope>NUCLEOTIDE SEQUENCE [LARGE SCALE GENOMIC DNA]</scope>
    <source>
        <strain evidence="2">233</strain>
        <tissue evidence="2">Head and thorax</tissue>
    </source>
</reference>
<feature type="non-terminal residue" evidence="2">
    <location>
        <position position="78"/>
    </location>
</feature>
<feature type="compositionally biased region" description="Polar residues" evidence="1">
    <location>
        <begin position="1"/>
        <end position="12"/>
    </location>
</feature>
<proteinExistence type="predicted"/>
<accession>A0ABD2A2T1</accession>
<feature type="region of interest" description="Disordered" evidence="1">
    <location>
        <begin position="1"/>
        <end position="34"/>
    </location>
</feature>
<dbReference type="EMBL" id="JAUDFV010000157">
    <property type="protein sequence ID" value="KAL2714005.1"/>
    <property type="molecule type" value="Genomic_DNA"/>
</dbReference>